<sequence length="430" mass="47339">MEFRNLTPLHAMAFNAIDVPGSEIHVVALKAGYRLEPMQSLDPDGDTHRCVLLSGDDAVPLAMADEYEGKTGTSSVKWESDLAPFKPKCDVLVRATAHAAHGTPAPSWPARVRVFDAGTMVIDKGLRVTGPRSFTKGWRGWKLGDPQPTTAVPVRWEQAYGGASRVSLAPGAMEASAELELNEVCFTNPLGRGWVEKRFLDRATHKSVVASPCASSIPVPLPKIAEIPAPQIEAWDLPTTSLDVAEHSASGLDTKQMKEVAASYAMTPVGLGVVGRAWTPRLQFAGTYDETWHKTRWPYHPVDHDFHYWNGAPADQQIEWPAPGLAFELANLALPEHTRAGFLRARLPGHRALVALRFKSGEIVPLEMKLDTLLIDTEEMRVSATWRAVFPLQPAVRVCEARFELDRHAPLLRMAALKTTSEPEDAWQTM</sequence>
<evidence type="ECO:0000259" key="1">
    <source>
        <dbReference type="Pfam" id="PF09937"/>
    </source>
</evidence>
<dbReference type="RefSeq" id="WP_060245246.1">
    <property type="nucleotide sequence ID" value="NZ_LPJR01000062.1"/>
</dbReference>
<reference evidence="2 3" key="1">
    <citation type="submission" date="2015-11" db="EMBL/GenBank/DDBJ databases">
        <title>Expanding the genomic diversity of Burkholderia species for the development of highly accurate diagnostics.</title>
        <authorList>
            <person name="Sahl J."/>
            <person name="Keim P."/>
            <person name="Wagner D."/>
        </authorList>
    </citation>
    <scope>NUCLEOTIDE SEQUENCE [LARGE SCALE GENOMIC DNA]</scope>
    <source>
        <strain evidence="2 3">MSMB368WGS</strain>
    </source>
</reference>
<protein>
    <recommendedName>
        <fullName evidence="1">DUF2169 domain-containing protein</fullName>
    </recommendedName>
</protein>
<gene>
    <name evidence="2" type="ORF">WT56_25425</name>
</gene>
<dbReference type="Pfam" id="PF09937">
    <property type="entry name" value="DUF2169"/>
    <property type="match status" value="1"/>
</dbReference>
<evidence type="ECO:0000313" key="2">
    <source>
        <dbReference type="EMBL" id="KWF23795.1"/>
    </source>
</evidence>
<name>A0A132EAH8_9BURK</name>
<accession>A0A132EAH8</accession>
<dbReference type="InterPro" id="IPR018683">
    <property type="entry name" value="DUF2169"/>
</dbReference>
<dbReference type="OrthoDB" id="237820at2"/>
<proteinExistence type="predicted"/>
<evidence type="ECO:0000313" key="3">
    <source>
        <dbReference type="Proteomes" id="UP000062912"/>
    </source>
</evidence>
<dbReference type="Proteomes" id="UP000062912">
    <property type="component" value="Unassembled WGS sequence"/>
</dbReference>
<dbReference type="EMBL" id="LPJR01000062">
    <property type="protein sequence ID" value="KWF23795.1"/>
    <property type="molecule type" value="Genomic_DNA"/>
</dbReference>
<dbReference type="AlphaFoldDB" id="A0A132EAH8"/>
<feature type="domain" description="DUF2169" evidence="1">
    <location>
        <begin position="21"/>
        <end position="387"/>
    </location>
</feature>
<organism evidence="2 3">
    <name type="scientific">Burkholderia pseudomultivorans</name>
    <dbReference type="NCBI Taxonomy" id="1207504"/>
    <lineage>
        <taxon>Bacteria</taxon>
        <taxon>Pseudomonadati</taxon>
        <taxon>Pseudomonadota</taxon>
        <taxon>Betaproteobacteria</taxon>
        <taxon>Burkholderiales</taxon>
        <taxon>Burkholderiaceae</taxon>
        <taxon>Burkholderia</taxon>
        <taxon>Burkholderia cepacia complex</taxon>
    </lineage>
</organism>
<comment type="caution">
    <text evidence="2">The sequence shown here is derived from an EMBL/GenBank/DDBJ whole genome shotgun (WGS) entry which is preliminary data.</text>
</comment>